<feature type="compositionally biased region" description="Basic and acidic residues" evidence="1">
    <location>
        <begin position="172"/>
        <end position="182"/>
    </location>
</feature>
<evidence type="ECO:0000256" key="1">
    <source>
        <dbReference type="SAM" id="MobiDB-lite"/>
    </source>
</evidence>
<keyword evidence="3" id="KW-1185">Reference proteome</keyword>
<feature type="non-terminal residue" evidence="2">
    <location>
        <position position="1"/>
    </location>
</feature>
<dbReference type="Proteomes" id="UP000053766">
    <property type="component" value="Unassembled WGS sequence"/>
</dbReference>
<accession>A0A0D8XKP8</accession>
<organism evidence="2 3">
    <name type="scientific">Dictyocaulus viviparus</name>
    <name type="common">Bovine lungworm</name>
    <dbReference type="NCBI Taxonomy" id="29172"/>
    <lineage>
        <taxon>Eukaryota</taxon>
        <taxon>Metazoa</taxon>
        <taxon>Ecdysozoa</taxon>
        <taxon>Nematoda</taxon>
        <taxon>Chromadorea</taxon>
        <taxon>Rhabditida</taxon>
        <taxon>Rhabditina</taxon>
        <taxon>Rhabditomorpha</taxon>
        <taxon>Strongyloidea</taxon>
        <taxon>Metastrongylidae</taxon>
        <taxon>Dictyocaulus</taxon>
    </lineage>
</organism>
<evidence type="ECO:0000313" key="2">
    <source>
        <dbReference type="EMBL" id="KJH44357.1"/>
    </source>
</evidence>
<dbReference type="AlphaFoldDB" id="A0A0D8XKP8"/>
<reference evidence="3" key="2">
    <citation type="journal article" date="2016" name="Sci. Rep.">
        <title>Dictyocaulus viviparus genome, variome and transcriptome elucidate lungworm biology and support future intervention.</title>
        <authorList>
            <person name="McNulty S.N."/>
            <person name="Strube C."/>
            <person name="Rosa B.A."/>
            <person name="Martin J.C."/>
            <person name="Tyagi R."/>
            <person name="Choi Y.J."/>
            <person name="Wang Q."/>
            <person name="Hallsworth Pepin K."/>
            <person name="Zhang X."/>
            <person name="Ozersky P."/>
            <person name="Wilson R.K."/>
            <person name="Sternberg P.W."/>
            <person name="Gasser R.B."/>
            <person name="Mitreva M."/>
        </authorList>
    </citation>
    <scope>NUCLEOTIDE SEQUENCE [LARGE SCALE GENOMIC DNA]</scope>
    <source>
        <strain evidence="3">HannoverDv2000</strain>
    </source>
</reference>
<sequence>IAKPTPKNPKQLLKNSDPEKLPDNKKPVLQNKTPTVEPNKKKFPKVKLPDDEPETHATLPLGNKKPDTHDEEELPAEEIAKPTPKNPKQLLKNSDPEKLPDNKKPVLQNKTPTVEPNKKKFPKVKLPDDEPETHATLPLGKKKPDTHDEEELPAEEIAKPTPKNPKQLLKNSDPEKLPDNKKPVLQNKTPTVEPNKKKFPKVKLPDDEPETHATLPLGKKKPDTHDEEELPAEEIAKPTPKNPKQLLKNSDFEKLPDNKKPVLQNKTPTVEPNKKKFPKVKFPDDEPEAHVTLPLGEEKSAEVENLPLDGNGTLPINPKGKRKRKPINSSQRTENEPRNISAKPRWVPPVKAVEEYIPIPPPEKSLVQRNKEERILPTQRYSKKKRSVDVYIPFIIPWEQRPARMTQEGMGAFGKTRDAAMKIGHGRKELKQGNLKTETVIPLLNDNRGLANRSGMLPFGSRRLNLGVVVDNHEFSNIDDGSSDSIIPFVNRGTINHGHPSIGGIRPQVTDVEYTDKMNLDMNQMSHGFISRYFAPHTKMNAGSNVMDRRRGEITPCGSESHKSKNMIPLIFNTPAVEEKGSMFGSFRPLFVNSTGGYCMKFDDELRCKNAIPFQTAPSLTA</sequence>
<evidence type="ECO:0000313" key="3">
    <source>
        <dbReference type="Proteomes" id="UP000053766"/>
    </source>
</evidence>
<name>A0A0D8XKP8_DICVI</name>
<dbReference type="OrthoDB" id="5850993at2759"/>
<dbReference type="EMBL" id="KN716479">
    <property type="protein sequence ID" value="KJH44357.1"/>
    <property type="molecule type" value="Genomic_DNA"/>
</dbReference>
<reference evidence="2 3" key="1">
    <citation type="submission" date="2013-11" db="EMBL/GenBank/DDBJ databases">
        <title>Draft genome of the bovine lungworm Dictyocaulus viviparus.</title>
        <authorList>
            <person name="Mitreva M."/>
        </authorList>
    </citation>
    <scope>NUCLEOTIDE SEQUENCE [LARGE SCALE GENOMIC DNA]</scope>
    <source>
        <strain evidence="2 3">HannoverDv2000</strain>
    </source>
</reference>
<dbReference type="STRING" id="29172.A0A0D8XKP8"/>
<feature type="region of interest" description="Disordered" evidence="1">
    <location>
        <begin position="1"/>
        <end position="343"/>
    </location>
</feature>
<feature type="compositionally biased region" description="Basic and acidic residues" evidence="1">
    <location>
        <begin position="94"/>
        <end position="104"/>
    </location>
</feature>
<protein>
    <submittedName>
        <fullName evidence="2">Uncharacterized protein</fullName>
    </submittedName>
</protein>
<feature type="compositionally biased region" description="Basic and acidic residues" evidence="1">
    <location>
        <begin position="16"/>
        <end position="26"/>
    </location>
</feature>
<proteinExistence type="predicted"/>
<gene>
    <name evidence="2" type="ORF">DICVIV_09597</name>
</gene>
<feature type="compositionally biased region" description="Basic and acidic residues" evidence="1">
    <location>
        <begin position="250"/>
        <end position="260"/>
    </location>
</feature>